<feature type="compositionally biased region" description="Basic and acidic residues" evidence="1">
    <location>
        <begin position="63"/>
        <end position="77"/>
    </location>
</feature>
<evidence type="ECO:0000313" key="2">
    <source>
        <dbReference type="EMBL" id="KAK6796823.1"/>
    </source>
</evidence>
<comment type="caution">
    <text evidence="2">The sequence shown here is derived from an EMBL/GenBank/DDBJ whole genome shotgun (WGS) entry which is preliminary data.</text>
</comment>
<dbReference type="Proteomes" id="UP001371456">
    <property type="component" value="Unassembled WGS sequence"/>
</dbReference>
<keyword evidence="3" id="KW-1185">Reference proteome</keyword>
<protein>
    <submittedName>
        <fullName evidence="2">Uncharacterized protein</fullName>
    </submittedName>
</protein>
<name>A0AAN8U606_SOLBU</name>
<feature type="region of interest" description="Disordered" evidence="1">
    <location>
        <begin position="1"/>
        <end position="77"/>
    </location>
</feature>
<gene>
    <name evidence="2" type="ORF">RDI58_004524</name>
</gene>
<proteinExistence type="predicted"/>
<dbReference type="AlphaFoldDB" id="A0AAN8U606"/>
<sequence>MKVGKSDAKASETNKANGVNMEPVILSDSEEERVDPSSGSEDGGNPGGQSDAKADNMLGLKKKALETNEAKEDAKDAYKKRVAAGAFDEE</sequence>
<evidence type="ECO:0000256" key="1">
    <source>
        <dbReference type="SAM" id="MobiDB-lite"/>
    </source>
</evidence>
<dbReference type="EMBL" id="JBANQN010000002">
    <property type="protein sequence ID" value="KAK6796823.1"/>
    <property type="molecule type" value="Genomic_DNA"/>
</dbReference>
<reference evidence="2 3" key="1">
    <citation type="submission" date="2024-02" db="EMBL/GenBank/DDBJ databases">
        <title>de novo genome assembly of Solanum bulbocastanum strain 11H21.</title>
        <authorList>
            <person name="Hosaka A.J."/>
        </authorList>
    </citation>
    <scope>NUCLEOTIDE SEQUENCE [LARGE SCALE GENOMIC DNA]</scope>
    <source>
        <tissue evidence="2">Young leaves</tissue>
    </source>
</reference>
<organism evidence="2 3">
    <name type="scientific">Solanum bulbocastanum</name>
    <name type="common">Wild potato</name>
    <dbReference type="NCBI Taxonomy" id="147425"/>
    <lineage>
        <taxon>Eukaryota</taxon>
        <taxon>Viridiplantae</taxon>
        <taxon>Streptophyta</taxon>
        <taxon>Embryophyta</taxon>
        <taxon>Tracheophyta</taxon>
        <taxon>Spermatophyta</taxon>
        <taxon>Magnoliopsida</taxon>
        <taxon>eudicotyledons</taxon>
        <taxon>Gunneridae</taxon>
        <taxon>Pentapetalae</taxon>
        <taxon>asterids</taxon>
        <taxon>lamiids</taxon>
        <taxon>Solanales</taxon>
        <taxon>Solanaceae</taxon>
        <taxon>Solanoideae</taxon>
        <taxon>Solaneae</taxon>
        <taxon>Solanum</taxon>
    </lineage>
</organism>
<evidence type="ECO:0000313" key="3">
    <source>
        <dbReference type="Proteomes" id="UP001371456"/>
    </source>
</evidence>
<accession>A0AAN8U606</accession>
<feature type="compositionally biased region" description="Basic and acidic residues" evidence="1">
    <location>
        <begin position="1"/>
        <end position="12"/>
    </location>
</feature>